<name>A0A1L5NT93_9HYPH</name>
<evidence type="ECO:0000313" key="5">
    <source>
        <dbReference type="Proteomes" id="UP000184749"/>
    </source>
</evidence>
<dbReference type="InterPro" id="IPR051257">
    <property type="entry name" value="Diverse_CBS-Domain"/>
</dbReference>
<dbReference type="InterPro" id="IPR000644">
    <property type="entry name" value="CBS_dom"/>
</dbReference>
<protein>
    <submittedName>
        <fullName evidence="4">CBS domain-containing protein</fullName>
    </submittedName>
</protein>
<dbReference type="EMBL" id="CP017105">
    <property type="protein sequence ID" value="APO71123.1"/>
    <property type="molecule type" value="Genomic_DNA"/>
</dbReference>
<dbReference type="Pfam" id="PF00571">
    <property type="entry name" value="CBS"/>
    <property type="match status" value="2"/>
</dbReference>
<dbReference type="AlphaFoldDB" id="A0A1L5NT93"/>
<sequence>MRIERLYPMTVARLKVIDVNATLQAAALSLSSPGIGLAVVSGENGKATGVLSKSDLVRHLTYREPAEVSVETLMSRNIISCDPNEELHAAWEIMVARRLQNMPVLGAGSKPLGVLDIRDVMKVLFEQEQLQEHMLANYIAGIGNQ</sequence>
<evidence type="ECO:0000313" key="4">
    <source>
        <dbReference type="EMBL" id="APO71123.1"/>
    </source>
</evidence>
<reference evidence="4 5" key="1">
    <citation type="submission" date="2016-09" db="EMBL/GenBank/DDBJ databases">
        <title>The complete genome sequences of Rhizobium gallicum, symbiovars gallicum and phaseoli, symbionts associated to common bean (Phaseolus vulgaris).</title>
        <authorList>
            <person name="Bustos P."/>
            <person name="Santamaria R.I."/>
            <person name="Perez-Carrascal O.M."/>
            <person name="Juarez S."/>
            <person name="Lozano L."/>
            <person name="Martinez-Flores I."/>
            <person name="Martinez-Romero E."/>
            <person name="Cevallos M."/>
            <person name="Romero D."/>
            <person name="Davila G."/>
            <person name="Gonzalez V."/>
        </authorList>
    </citation>
    <scope>NUCLEOTIDE SEQUENCE [LARGE SCALE GENOMIC DNA]</scope>
    <source>
        <strain evidence="4 5">IE4872</strain>
        <plasmid evidence="5">prgalie4872d</plasmid>
    </source>
</reference>
<geneLocation type="plasmid" evidence="5">
    <name>prgalie4872d</name>
</geneLocation>
<keyword evidence="1 2" id="KW-0129">CBS domain</keyword>
<dbReference type="InterPro" id="IPR046342">
    <property type="entry name" value="CBS_dom_sf"/>
</dbReference>
<dbReference type="PANTHER" id="PTHR43080:SF2">
    <property type="entry name" value="CBS DOMAIN-CONTAINING PROTEIN"/>
    <property type="match status" value="1"/>
</dbReference>
<feature type="domain" description="CBS" evidence="3">
    <location>
        <begin position="9"/>
        <end position="68"/>
    </location>
</feature>
<evidence type="ECO:0000256" key="2">
    <source>
        <dbReference type="PROSITE-ProRule" id="PRU00703"/>
    </source>
</evidence>
<organism evidence="4 5">
    <name type="scientific">Rhizobium gallicum</name>
    <dbReference type="NCBI Taxonomy" id="56730"/>
    <lineage>
        <taxon>Bacteria</taxon>
        <taxon>Pseudomonadati</taxon>
        <taxon>Pseudomonadota</taxon>
        <taxon>Alphaproteobacteria</taxon>
        <taxon>Hyphomicrobiales</taxon>
        <taxon>Rhizobiaceae</taxon>
        <taxon>Rhizobium/Agrobacterium group</taxon>
        <taxon>Rhizobium</taxon>
    </lineage>
</organism>
<dbReference type="PANTHER" id="PTHR43080">
    <property type="entry name" value="CBS DOMAIN-CONTAINING PROTEIN CBSX3, MITOCHONDRIAL"/>
    <property type="match status" value="1"/>
</dbReference>
<gene>
    <name evidence="4" type="ORF">IE4872_PD00593</name>
</gene>
<dbReference type="RefSeq" id="WP_074071501.1">
    <property type="nucleotide sequence ID" value="NZ_CP017105.1"/>
</dbReference>
<dbReference type="SUPFAM" id="SSF54631">
    <property type="entry name" value="CBS-domain pair"/>
    <property type="match status" value="1"/>
</dbReference>
<dbReference type="Gene3D" id="3.10.580.10">
    <property type="entry name" value="CBS-domain"/>
    <property type="match status" value="1"/>
</dbReference>
<accession>A0A1L5NT93</accession>
<proteinExistence type="predicted"/>
<dbReference type="PROSITE" id="PS51371">
    <property type="entry name" value="CBS"/>
    <property type="match status" value="2"/>
</dbReference>
<evidence type="ECO:0000259" key="3">
    <source>
        <dbReference type="PROSITE" id="PS51371"/>
    </source>
</evidence>
<dbReference type="Proteomes" id="UP000184749">
    <property type="component" value="Plasmid pRgalIE4872d"/>
</dbReference>
<evidence type="ECO:0000256" key="1">
    <source>
        <dbReference type="ARBA" id="ARBA00023122"/>
    </source>
</evidence>
<feature type="domain" description="CBS" evidence="3">
    <location>
        <begin position="74"/>
        <end position="130"/>
    </location>
</feature>
<dbReference type="OrthoDB" id="8361823at2"/>
<keyword evidence="4" id="KW-0614">Plasmid</keyword>